<evidence type="ECO:0000313" key="2">
    <source>
        <dbReference type="Proteomes" id="UP000000821"/>
    </source>
</evidence>
<reference evidence="1 2" key="1">
    <citation type="journal article" date="2002" name="Proc. Natl. Acad. Sci. U.S.A.">
        <title>Complete genome sequence and comparative genomic analysis of an emerging human pathogen, serotype V Streptococcus agalactiae.</title>
        <authorList>
            <person name="Tettelin H."/>
            <person name="Masignani V."/>
            <person name="Cieslewicz M.J."/>
            <person name="Eisen J.A."/>
            <person name="Peterson S."/>
            <person name="Wessels M.R."/>
            <person name="Paulsen I.T."/>
            <person name="Nelson K.E."/>
            <person name="Margarit I."/>
            <person name="Read T.D."/>
            <person name="Madoff L.C."/>
            <person name="Wolf A.M."/>
            <person name="Beanan M.J."/>
            <person name="Brinkac L.M."/>
            <person name="Daugherty S.C."/>
            <person name="DeBoy R.T."/>
            <person name="Durkin S."/>
            <person name="Kolonay J.F."/>
            <person name="Umayam L.A."/>
            <person name="Madupu R."/>
            <person name="Lewis M.R."/>
            <person name="Radune D."/>
            <person name="Fedorova N.B."/>
            <person name="Scanlan D."/>
            <person name="Khouri H."/>
            <person name="Mulligan S."/>
            <person name="Carty H.A."/>
            <person name="Cline R.T."/>
            <person name="Gill J."/>
            <person name="Scarselli M."/>
            <person name="Mora M."/>
            <person name="Iacobini E.T."/>
            <person name="Brettoni C."/>
            <person name="Galli G."/>
            <person name="Mariani M."/>
            <person name="Vegni F."/>
            <person name="Maione D."/>
            <person name="Rinaudo D."/>
            <person name="Rappuoli R."/>
            <person name="Telford J.L."/>
            <person name="Kasper D.L."/>
            <person name="Grandi G."/>
            <person name="Fraser C.M."/>
        </authorList>
    </citation>
    <scope>NUCLEOTIDE SEQUENCE [LARGE SCALE GENOMIC DNA]</scope>
    <source>
        <strain evidence="2">ATCC BAA-611 / 2603 V/R</strain>
    </source>
</reference>
<accession>Q8E1Y9</accession>
<dbReference type="AlphaFoldDB" id="Q8E1Y9"/>
<dbReference type="Proteomes" id="UP000000821">
    <property type="component" value="Chromosome"/>
</dbReference>
<sequence length="32" mass="4043">MINDNNNWFYKVIKNVFRRWFLSYGLKVFLES</sequence>
<dbReference type="KEGG" id="sag:SAG0212"/>
<evidence type="ECO:0000313" key="1">
    <source>
        <dbReference type="EMBL" id="AAM99119.1"/>
    </source>
</evidence>
<gene>
    <name evidence="1" type="ordered locus">SAG0212</name>
</gene>
<name>Q8E1Y9_STRA5</name>
<protein>
    <submittedName>
        <fullName evidence="1">Uncharacterized protein</fullName>
    </submittedName>
</protein>
<dbReference type="EMBL" id="AE009948">
    <property type="protein sequence ID" value="AAM99119.1"/>
    <property type="molecule type" value="Genomic_DNA"/>
</dbReference>
<dbReference type="HOGENOM" id="CLU_218817_0_0_9"/>
<proteinExistence type="predicted"/>
<keyword evidence="2" id="KW-1185">Reference proteome</keyword>
<dbReference type="STRING" id="208435.SAG0212"/>
<organism evidence="1 2">
    <name type="scientific">Streptococcus agalactiae serotype V (strain ATCC BAA-611 / 2603 V/R)</name>
    <dbReference type="NCBI Taxonomy" id="208435"/>
    <lineage>
        <taxon>Bacteria</taxon>
        <taxon>Bacillati</taxon>
        <taxon>Bacillota</taxon>
        <taxon>Bacilli</taxon>
        <taxon>Lactobacillales</taxon>
        <taxon>Streptococcaceae</taxon>
        <taxon>Streptococcus</taxon>
    </lineage>
</organism>